<reference evidence="2 3" key="1">
    <citation type="journal article" date="2021" name="bioRxiv">
        <title>Chromosome-scale and haplotype-resolved genome assembly of a tetraploid potato cultivar.</title>
        <authorList>
            <person name="Sun H."/>
            <person name="Jiao W.-B."/>
            <person name="Krause K."/>
            <person name="Campoy J.A."/>
            <person name="Goel M."/>
            <person name="Folz-Donahue K."/>
            <person name="Kukat C."/>
            <person name="Huettel B."/>
            <person name="Schneeberger K."/>
        </authorList>
    </citation>
    <scope>NUCLEOTIDE SEQUENCE [LARGE SCALE GENOMIC DNA]</scope>
    <source>
        <strain evidence="2">SolTubOtavaFocal</strain>
        <tissue evidence="2">Leaves</tissue>
    </source>
</reference>
<feature type="coiled-coil region" evidence="1">
    <location>
        <begin position="154"/>
        <end position="188"/>
    </location>
</feature>
<comment type="caution">
    <text evidence="2">The sequence shown here is derived from an EMBL/GenBank/DDBJ whole genome shotgun (WGS) entry which is preliminary data.</text>
</comment>
<keyword evidence="3" id="KW-1185">Reference proteome</keyword>
<evidence type="ECO:0000313" key="2">
    <source>
        <dbReference type="EMBL" id="KAH0743907.1"/>
    </source>
</evidence>
<organism evidence="2 3">
    <name type="scientific">Solanum tuberosum</name>
    <name type="common">Potato</name>
    <dbReference type="NCBI Taxonomy" id="4113"/>
    <lineage>
        <taxon>Eukaryota</taxon>
        <taxon>Viridiplantae</taxon>
        <taxon>Streptophyta</taxon>
        <taxon>Embryophyta</taxon>
        <taxon>Tracheophyta</taxon>
        <taxon>Spermatophyta</taxon>
        <taxon>Magnoliopsida</taxon>
        <taxon>eudicotyledons</taxon>
        <taxon>Gunneridae</taxon>
        <taxon>Pentapetalae</taxon>
        <taxon>asterids</taxon>
        <taxon>lamiids</taxon>
        <taxon>Solanales</taxon>
        <taxon>Solanaceae</taxon>
        <taxon>Solanoideae</taxon>
        <taxon>Solaneae</taxon>
        <taxon>Solanum</taxon>
    </lineage>
</organism>
<evidence type="ECO:0000256" key="1">
    <source>
        <dbReference type="SAM" id="Coils"/>
    </source>
</evidence>
<evidence type="ECO:0000313" key="3">
    <source>
        <dbReference type="Proteomes" id="UP000826656"/>
    </source>
</evidence>
<keyword evidence="1" id="KW-0175">Coiled coil</keyword>
<name>A0ABQ7UAJ4_SOLTU</name>
<dbReference type="InterPro" id="IPR022251">
    <property type="entry name" value="DUF3774_wound-induced"/>
</dbReference>
<dbReference type="Pfam" id="PF12609">
    <property type="entry name" value="DUF3774"/>
    <property type="match status" value="1"/>
</dbReference>
<proteinExistence type="predicted"/>
<dbReference type="EMBL" id="JAIVGD010000023">
    <property type="protein sequence ID" value="KAH0743907.1"/>
    <property type="molecule type" value="Genomic_DNA"/>
</dbReference>
<gene>
    <name evidence="2" type="ORF">KY290_031900</name>
</gene>
<sequence length="189" mass="21009">MSYLNRVWVATTVAVVNSHADHGQKLKSGIQSLNHGKKRFSSSVASGADVAGLRPMSGMLGSDVGGFIGGGKGEEKRKQTDESLRQVIISPWCCWSEAASKAYSLCHEKGCQHASQPPTKTAKTHKTEEKEVIETVAQHLVIHTIALSTLVYYITSNDQEIERKQKQLDELKQEMQELDQKLLEYQNRI</sequence>
<dbReference type="Proteomes" id="UP000826656">
    <property type="component" value="Unassembled WGS sequence"/>
</dbReference>
<protein>
    <submittedName>
        <fullName evidence="2">Uncharacterized protein</fullName>
    </submittedName>
</protein>
<accession>A0ABQ7UAJ4</accession>